<evidence type="ECO:0000256" key="9">
    <source>
        <dbReference type="ARBA" id="ARBA00022670"/>
    </source>
</evidence>
<keyword evidence="9" id="KW-0645">Protease</keyword>
<feature type="compositionally biased region" description="Acidic residues" evidence="17">
    <location>
        <begin position="59"/>
        <end position="68"/>
    </location>
</feature>
<dbReference type="Pfam" id="PF00930">
    <property type="entry name" value="DPPIV_N"/>
    <property type="match status" value="1"/>
</dbReference>
<dbReference type="Proteomes" id="UP001187682">
    <property type="component" value="Unassembled WGS sequence"/>
</dbReference>
<evidence type="ECO:0000256" key="15">
    <source>
        <dbReference type="ARBA" id="ARBA00023136"/>
    </source>
</evidence>
<gene>
    <name evidence="21" type="ORF">DNG_00125</name>
</gene>
<dbReference type="SUPFAM" id="SSF82171">
    <property type="entry name" value="DPP6 N-terminal domain-like"/>
    <property type="match status" value="1"/>
</dbReference>
<dbReference type="InterPro" id="IPR001375">
    <property type="entry name" value="Peptidase_S9_cat"/>
</dbReference>
<dbReference type="EMBL" id="ONZQ02000001">
    <property type="protein sequence ID" value="SPN96603.1"/>
    <property type="molecule type" value="Genomic_DNA"/>
</dbReference>
<keyword evidence="22" id="KW-1185">Reference proteome</keyword>
<proteinExistence type="inferred from homology"/>
<evidence type="ECO:0000256" key="12">
    <source>
        <dbReference type="ARBA" id="ARBA00022825"/>
    </source>
</evidence>
<dbReference type="FunFam" id="3.40.50.1820:FF:000003">
    <property type="entry name" value="Dipeptidyl peptidase 4"/>
    <property type="match status" value="1"/>
</dbReference>
<dbReference type="InterPro" id="IPR050278">
    <property type="entry name" value="Serine_Prot_S9B/DPPIV"/>
</dbReference>
<evidence type="ECO:0000256" key="5">
    <source>
        <dbReference type="ARBA" id="ARBA00012062"/>
    </source>
</evidence>
<evidence type="ECO:0000313" key="22">
    <source>
        <dbReference type="Proteomes" id="UP001187682"/>
    </source>
</evidence>
<dbReference type="Gene3D" id="3.40.50.1820">
    <property type="entry name" value="alpha/beta hydrolase"/>
    <property type="match status" value="1"/>
</dbReference>
<feature type="domain" description="Dipeptidylpeptidase IV N-terminal" evidence="20">
    <location>
        <begin position="229"/>
        <end position="604"/>
    </location>
</feature>
<dbReference type="InterPro" id="IPR029058">
    <property type="entry name" value="AB_hydrolase_fold"/>
</dbReference>
<feature type="region of interest" description="Disordered" evidence="17">
    <location>
        <begin position="1"/>
        <end position="27"/>
    </location>
</feature>
<feature type="region of interest" description="Disordered" evidence="17">
    <location>
        <begin position="47"/>
        <end position="71"/>
    </location>
</feature>
<evidence type="ECO:0000259" key="20">
    <source>
        <dbReference type="Pfam" id="PF00930"/>
    </source>
</evidence>
<keyword evidence="10 18" id="KW-0812">Transmembrane</keyword>
<dbReference type="SUPFAM" id="SSF53474">
    <property type="entry name" value="alpha/beta-Hydrolases"/>
    <property type="match status" value="1"/>
</dbReference>
<keyword evidence="15 18" id="KW-0472">Membrane</keyword>
<evidence type="ECO:0000256" key="4">
    <source>
        <dbReference type="ARBA" id="ARBA00006150"/>
    </source>
</evidence>
<evidence type="ECO:0000256" key="16">
    <source>
        <dbReference type="ARBA" id="ARBA00023180"/>
    </source>
</evidence>
<dbReference type="GO" id="GO:0005886">
    <property type="term" value="C:plasma membrane"/>
    <property type="evidence" value="ECO:0007669"/>
    <property type="project" value="TreeGrafter"/>
</dbReference>
<keyword evidence="7" id="KW-0031">Aminopeptidase</keyword>
<dbReference type="Gene3D" id="2.140.10.30">
    <property type="entry name" value="Dipeptidylpeptidase IV, N-terminal domain"/>
    <property type="match status" value="1"/>
</dbReference>
<evidence type="ECO:0000256" key="6">
    <source>
        <dbReference type="ARBA" id="ARBA00014118"/>
    </source>
</evidence>
<sequence>MDPSSDFGSASSGPNSKPEHRISHDSLSSISTTSIIFERIEERVAEKQALKDRDNENPLQDDPDDSPDLENAALLAPGAGLQRRPMDKRWCRILCATTAALVLLWLGVLGAYMSRAKDTSATRHDAVVPGVSLTGNPVTLDQVLGYQFSAASHSISWIPGPDGEDGLLLQQGAADKDYLIVEDVRASGDDDEEGLGFESESAESSRTLIRSSNLSYSGQQVPISRVFPSRDLKKVLIASGLTKVWRHSFTATYWILDVETQEIEPLDPLNPDAVVHLATWSPKSDAVAFTKDNNLYLRTLNGRRDKQVRQVTRDGGPDIFYGIPDWVFEEEVFGNNQGTWWSEDGKFVAFFRADEKEVPVYPVQFFIQPPDGSPSSDDMLYPVTEELKYPKAGATNPVVNVRFYDVVADEVFTVDVPGGFEDDDRLITDVLWVGDKVLVKESNRVSDVLRVVLIDPVARTGKSVRTVDTGKLDGGWFEKSDPVYIPADPKNGRPHDGYVDTVVHGFGDHLAYFTPLDNPEPLMLTSGDWEVVGAPSAVDLANNLVYFVSTQKSSIERHIYSVGLLDGAGLKPVTNTSETAYYEASFSSGAGYALLNYQGPDIPWHKVVSTPSNPKPYEHVVEKNERLRGLVRQYDLPTLHYGTLEVEGVQLNYVERRPAGFNPAKKYPVLFQQYSGPGSQQVNRKFAVTYQSFVASSLGYVVVTLDGRGTGFIGRANRVLIRDHLGRYEAADQVAAGKHWASLPYVDASRLAIWGWSFGGFNALKTLEVDAGETFSYGIAVAPVTDWRFYDSIYTERYMRTPQENADGYAETAVRNASALGANVRFLVMHGVGDDNVHYQNTLQLLDDLDIAGVGNYDVHFFPDSNHGIYFHGATRALYNRMTDWLVNAFNGEWVRLSHPKPKPNRKF</sequence>
<name>A0AAE8SQW2_9PEZI</name>
<keyword evidence="12" id="KW-0720">Serine protease</keyword>
<dbReference type="GO" id="GO:0005774">
    <property type="term" value="C:vacuolar membrane"/>
    <property type="evidence" value="ECO:0007669"/>
    <property type="project" value="UniProtKB-SubCell"/>
</dbReference>
<organism evidence="21 22">
    <name type="scientific">Cephalotrichum gorgonifer</name>
    <dbReference type="NCBI Taxonomy" id="2041049"/>
    <lineage>
        <taxon>Eukaryota</taxon>
        <taxon>Fungi</taxon>
        <taxon>Dikarya</taxon>
        <taxon>Ascomycota</taxon>
        <taxon>Pezizomycotina</taxon>
        <taxon>Sordariomycetes</taxon>
        <taxon>Hypocreomycetidae</taxon>
        <taxon>Microascales</taxon>
        <taxon>Microascaceae</taxon>
        <taxon>Cephalotrichum</taxon>
    </lineage>
</organism>
<feature type="compositionally biased region" description="Basic and acidic residues" evidence="17">
    <location>
        <begin position="47"/>
        <end position="56"/>
    </location>
</feature>
<evidence type="ECO:0000256" key="18">
    <source>
        <dbReference type="SAM" id="Phobius"/>
    </source>
</evidence>
<comment type="catalytic activity">
    <reaction evidence="1">
        <text>Release of an N-terminal dipeptide, Xaa-Yaa-|-Zaa-, from a polypeptide, preferentially when Yaa is Pro, provided Zaa is neither Pro nor hydroxyproline.</text>
        <dbReference type="EC" id="3.4.14.5"/>
    </reaction>
</comment>
<evidence type="ECO:0000256" key="7">
    <source>
        <dbReference type="ARBA" id="ARBA00022438"/>
    </source>
</evidence>
<evidence type="ECO:0000256" key="8">
    <source>
        <dbReference type="ARBA" id="ARBA00022554"/>
    </source>
</evidence>
<comment type="function">
    <text evidence="2">Type IV dipeptidyl-peptidase which removes N-terminal dipeptides sequentially from polypeptides having unsubstituted N-termini provided that the penultimate residue is proline.</text>
</comment>
<evidence type="ECO:0000256" key="3">
    <source>
        <dbReference type="ARBA" id="ARBA00004576"/>
    </source>
</evidence>
<evidence type="ECO:0000313" key="21">
    <source>
        <dbReference type="EMBL" id="SPN96603.1"/>
    </source>
</evidence>
<comment type="subcellular location">
    <subcellularLocation>
        <location evidence="3">Vacuole membrane</location>
        <topology evidence="3">Single-pass type II membrane protein</topology>
    </subcellularLocation>
</comment>
<dbReference type="GO" id="GO:0004177">
    <property type="term" value="F:aminopeptidase activity"/>
    <property type="evidence" value="ECO:0007669"/>
    <property type="project" value="UniProtKB-KW"/>
</dbReference>
<dbReference type="AlphaFoldDB" id="A0AAE8SQW2"/>
<feature type="domain" description="Peptidase S9 prolyl oligopeptidase catalytic" evidence="19">
    <location>
        <begin position="692"/>
        <end position="892"/>
    </location>
</feature>
<feature type="transmembrane region" description="Helical" evidence="18">
    <location>
        <begin position="93"/>
        <end position="113"/>
    </location>
</feature>
<dbReference type="PANTHER" id="PTHR11731">
    <property type="entry name" value="PROTEASE FAMILY S9B,C DIPEPTIDYL-PEPTIDASE IV-RELATED"/>
    <property type="match status" value="1"/>
</dbReference>
<evidence type="ECO:0000256" key="2">
    <source>
        <dbReference type="ARBA" id="ARBA00002218"/>
    </source>
</evidence>
<keyword evidence="14 18" id="KW-1133">Transmembrane helix</keyword>
<comment type="caution">
    <text evidence="21">The sequence shown here is derived from an EMBL/GenBank/DDBJ whole genome shotgun (WGS) entry which is preliminary data.</text>
</comment>
<dbReference type="InterPro" id="IPR002469">
    <property type="entry name" value="Peptidase_S9B_N"/>
</dbReference>
<dbReference type="EC" id="3.4.14.5" evidence="5"/>
<evidence type="ECO:0000256" key="11">
    <source>
        <dbReference type="ARBA" id="ARBA00022801"/>
    </source>
</evidence>
<evidence type="ECO:0000256" key="14">
    <source>
        <dbReference type="ARBA" id="ARBA00022989"/>
    </source>
</evidence>
<dbReference type="Pfam" id="PF00326">
    <property type="entry name" value="Peptidase_S9"/>
    <property type="match status" value="1"/>
</dbReference>
<dbReference type="GO" id="GO:0006508">
    <property type="term" value="P:proteolysis"/>
    <property type="evidence" value="ECO:0007669"/>
    <property type="project" value="UniProtKB-KW"/>
</dbReference>
<dbReference type="GO" id="GO:0008236">
    <property type="term" value="F:serine-type peptidase activity"/>
    <property type="evidence" value="ECO:0007669"/>
    <property type="project" value="UniProtKB-KW"/>
</dbReference>
<evidence type="ECO:0000256" key="1">
    <source>
        <dbReference type="ARBA" id="ARBA00001257"/>
    </source>
</evidence>
<protein>
    <recommendedName>
        <fullName evidence="6">Probable dipeptidyl-aminopeptidase B</fullName>
        <ecNumber evidence="5">3.4.14.5</ecNumber>
    </recommendedName>
</protein>
<evidence type="ECO:0000256" key="13">
    <source>
        <dbReference type="ARBA" id="ARBA00022968"/>
    </source>
</evidence>
<evidence type="ECO:0000259" key="19">
    <source>
        <dbReference type="Pfam" id="PF00326"/>
    </source>
</evidence>
<evidence type="ECO:0000256" key="17">
    <source>
        <dbReference type="SAM" id="MobiDB-lite"/>
    </source>
</evidence>
<keyword evidence="11" id="KW-0378">Hydrolase</keyword>
<accession>A0AAE8SQW2</accession>
<keyword evidence="8" id="KW-0926">Vacuole</keyword>
<keyword evidence="16" id="KW-0325">Glycoprotein</keyword>
<dbReference type="PANTHER" id="PTHR11731:SF200">
    <property type="entry name" value="DIPEPTIDYL PEPTIDASE 10, ISOFORM B"/>
    <property type="match status" value="1"/>
</dbReference>
<dbReference type="GO" id="GO:0008239">
    <property type="term" value="F:dipeptidyl-peptidase activity"/>
    <property type="evidence" value="ECO:0007669"/>
    <property type="project" value="UniProtKB-EC"/>
</dbReference>
<feature type="compositionally biased region" description="Polar residues" evidence="17">
    <location>
        <begin position="1"/>
        <end position="15"/>
    </location>
</feature>
<keyword evidence="13" id="KW-0735">Signal-anchor</keyword>
<reference evidence="21" key="1">
    <citation type="submission" date="2018-03" db="EMBL/GenBank/DDBJ databases">
        <authorList>
            <person name="Guldener U."/>
        </authorList>
    </citation>
    <scope>NUCLEOTIDE SEQUENCE</scope>
</reference>
<evidence type="ECO:0000256" key="10">
    <source>
        <dbReference type="ARBA" id="ARBA00022692"/>
    </source>
</evidence>
<comment type="similarity">
    <text evidence="4">Belongs to the peptidase S9B family.</text>
</comment>